<feature type="domain" description="HTH araC/xylS-type" evidence="4">
    <location>
        <begin position="193"/>
        <end position="291"/>
    </location>
</feature>
<sequence>MKARLKILESFPDRSFNLQLTGHYHSYNELHYHAELELIYVIEGTGTLLVGNRIEQVNEGDLFLIGRNVPHMFRFETYIYQNPLLQLGRMDAPLQLLTLHFNPDVFGSQFINLPENRFIQNVIKKAEQVQQFYDGMRNELVTMLNQLLKIESHGRLFLLMQLLARIAEGKEYRFLAADTNLAAYNNADETRLTKIYLYTLNNFHHTIKLKEIAATVYMVPNAFCRYFKQRTNKSYFDFLLEVRINHAQKLLKESDYSMVVISYESGFTNLSNFNRYFKALTGSTPLQSRKAYRSLAR</sequence>
<dbReference type="InterPro" id="IPR018062">
    <property type="entry name" value="HTH_AraC-typ_CS"/>
</dbReference>
<dbReference type="SUPFAM" id="SSF51182">
    <property type="entry name" value="RmlC-like cupins"/>
    <property type="match status" value="1"/>
</dbReference>
<evidence type="ECO:0000256" key="1">
    <source>
        <dbReference type="ARBA" id="ARBA00023015"/>
    </source>
</evidence>
<keyword evidence="6" id="KW-1185">Reference proteome</keyword>
<accession>A0A2T5J6B2</accession>
<keyword evidence="2 5" id="KW-0238">DNA-binding</keyword>
<dbReference type="SUPFAM" id="SSF46689">
    <property type="entry name" value="Homeodomain-like"/>
    <property type="match status" value="1"/>
</dbReference>
<organism evidence="5 6">
    <name type="scientific">Mucilaginibacter yixingensis</name>
    <dbReference type="NCBI Taxonomy" id="1295612"/>
    <lineage>
        <taxon>Bacteria</taxon>
        <taxon>Pseudomonadati</taxon>
        <taxon>Bacteroidota</taxon>
        <taxon>Sphingobacteriia</taxon>
        <taxon>Sphingobacteriales</taxon>
        <taxon>Sphingobacteriaceae</taxon>
        <taxon>Mucilaginibacter</taxon>
    </lineage>
</organism>
<evidence type="ECO:0000313" key="6">
    <source>
        <dbReference type="Proteomes" id="UP000244168"/>
    </source>
</evidence>
<dbReference type="Gene3D" id="1.10.10.60">
    <property type="entry name" value="Homeodomain-like"/>
    <property type="match status" value="2"/>
</dbReference>
<dbReference type="InterPro" id="IPR018060">
    <property type="entry name" value="HTH_AraC"/>
</dbReference>
<dbReference type="Proteomes" id="UP000244168">
    <property type="component" value="Unassembled WGS sequence"/>
</dbReference>
<dbReference type="InterPro" id="IPR014710">
    <property type="entry name" value="RmlC-like_jellyroll"/>
</dbReference>
<dbReference type="RefSeq" id="WP_107830455.1">
    <property type="nucleotide sequence ID" value="NZ_CP160205.1"/>
</dbReference>
<dbReference type="InterPro" id="IPR009057">
    <property type="entry name" value="Homeodomain-like_sf"/>
</dbReference>
<dbReference type="PANTHER" id="PTHR43280">
    <property type="entry name" value="ARAC-FAMILY TRANSCRIPTIONAL REGULATOR"/>
    <property type="match status" value="1"/>
</dbReference>
<comment type="caution">
    <text evidence="5">The sequence shown here is derived from an EMBL/GenBank/DDBJ whole genome shotgun (WGS) entry which is preliminary data.</text>
</comment>
<dbReference type="AlphaFoldDB" id="A0A2T5J6B2"/>
<dbReference type="InterPro" id="IPR011051">
    <property type="entry name" value="RmlC_Cupin_sf"/>
</dbReference>
<keyword evidence="1" id="KW-0805">Transcription regulation</keyword>
<proteinExistence type="predicted"/>
<protein>
    <submittedName>
        <fullName evidence="5">AraC-like DNA-binding protein</fullName>
    </submittedName>
</protein>
<dbReference type="PANTHER" id="PTHR43280:SF27">
    <property type="entry name" value="TRANSCRIPTIONAL REGULATOR MTLR"/>
    <property type="match status" value="1"/>
</dbReference>
<gene>
    <name evidence="5" type="ORF">C8P68_107145</name>
</gene>
<evidence type="ECO:0000256" key="2">
    <source>
        <dbReference type="ARBA" id="ARBA00023125"/>
    </source>
</evidence>
<name>A0A2T5J6B2_9SPHI</name>
<dbReference type="GO" id="GO:0043565">
    <property type="term" value="F:sequence-specific DNA binding"/>
    <property type="evidence" value="ECO:0007669"/>
    <property type="project" value="InterPro"/>
</dbReference>
<dbReference type="EMBL" id="QAOQ01000007">
    <property type="protein sequence ID" value="PTQ94082.1"/>
    <property type="molecule type" value="Genomic_DNA"/>
</dbReference>
<dbReference type="PROSITE" id="PS00041">
    <property type="entry name" value="HTH_ARAC_FAMILY_1"/>
    <property type="match status" value="1"/>
</dbReference>
<dbReference type="Pfam" id="PF02311">
    <property type="entry name" value="AraC_binding"/>
    <property type="match status" value="1"/>
</dbReference>
<dbReference type="PROSITE" id="PS01124">
    <property type="entry name" value="HTH_ARAC_FAMILY_2"/>
    <property type="match status" value="1"/>
</dbReference>
<dbReference type="GO" id="GO:0003700">
    <property type="term" value="F:DNA-binding transcription factor activity"/>
    <property type="evidence" value="ECO:0007669"/>
    <property type="project" value="InterPro"/>
</dbReference>
<evidence type="ECO:0000259" key="4">
    <source>
        <dbReference type="PROSITE" id="PS01124"/>
    </source>
</evidence>
<reference evidence="5 6" key="1">
    <citation type="submission" date="2018-04" db="EMBL/GenBank/DDBJ databases">
        <title>Genomic Encyclopedia of Archaeal and Bacterial Type Strains, Phase II (KMG-II): from individual species to whole genera.</title>
        <authorList>
            <person name="Goeker M."/>
        </authorList>
    </citation>
    <scope>NUCLEOTIDE SEQUENCE [LARGE SCALE GENOMIC DNA]</scope>
    <source>
        <strain evidence="5 6">DSM 26809</strain>
    </source>
</reference>
<evidence type="ECO:0000313" key="5">
    <source>
        <dbReference type="EMBL" id="PTQ94082.1"/>
    </source>
</evidence>
<dbReference type="InterPro" id="IPR003313">
    <property type="entry name" value="AraC-bd"/>
</dbReference>
<evidence type="ECO:0000256" key="3">
    <source>
        <dbReference type="ARBA" id="ARBA00023163"/>
    </source>
</evidence>
<dbReference type="SMART" id="SM00342">
    <property type="entry name" value="HTH_ARAC"/>
    <property type="match status" value="1"/>
</dbReference>
<keyword evidence="3" id="KW-0804">Transcription</keyword>
<dbReference type="Pfam" id="PF12833">
    <property type="entry name" value="HTH_18"/>
    <property type="match status" value="1"/>
</dbReference>
<dbReference type="OrthoDB" id="1410704at2"/>
<dbReference type="Gene3D" id="2.60.120.10">
    <property type="entry name" value="Jelly Rolls"/>
    <property type="match status" value="1"/>
</dbReference>